<dbReference type="GO" id="GO:0016787">
    <property type="term" value="F:hydrolase activity"/>
    <property type="evidence" value="ECO:0007669"/>
    <property type="project" value="UniProtKB-KW"/>
</dbReference>
<name>A0A917U3X4_9ACTN</name>
<dbReference type="Pfam" id="PF00561">
    <property type="entry name" value="Abhydrolase_1"/>
    <property type="match status" value="1"/>
</dbReference>
<organism evidence="2 3">
    <name type="scientific">Micromonospora sonchi</name>
    <dbReference type="NCBI Taxonomy" id="1763543"/>
    <lineage>
        <taxon>Bacteria</taxon>
        <taxon>Bacillati</taxon>
        <taxon>Actinomycetota</taxon>
        <taxon>Actinomycetes</taxon>
        <taxon>Micromonosporales</taxon>
        <taxon>Micromonosporaceae</taxon>
        <taxon>Micromonospora</taxon>
    </lineage>
</organism>
<proteinExistence type="predicted"/>
<dbReference type="PANTHER" id="PTHR43798:SF33">
    <property type="entry name" value="HYDROLASE, PUTATIVE (AFU_ORTHOLOGUE AFUA_2G14860)-RELATED"/>
    <property type="match status" value="1"/>
</dbReference>
<reference evidence="2" key="1">
    <citation type="journal article" date="2014" name="Int. J. Syst. Evol. Microbiol.">
        <title>Complete genome sequence of Corynebacterium casei LMG S-19264T (=DSM 44701T), isolated from a smear-ripened cheese.</title>
        <authorList>
            <consortium name="US DOE Joint Genome Institute (JGI-PGF)"/>
            <person name="Walter F."/>
            <person name="Albersmeier A."/>
            <person name="Kalinowski J."/>
            <person name="Ruckert C."/>
        </authorList>
    </citation>
    <scope>NUCLEOTIDE SEQUENCE</scope>
    <source>
        <strain evidence="2">CGMCC 4.7312</strain>
    </source>
</reference>
<evidence type="ECO:0000313" key="2">
    <source>
        <dbReference type="EMBL" id="GGM56086.1"/>
    </source>
</evidence>
<dbReference type="PANTHER" id="PTHR43798">
    <property type="entry name" value="MONOACYLGLYCEROL LIPASE"/>
    <property type="match status" value="1"/>
</dbReference>
<gene>
    <name evidence="2" type="ORF">GCM10011608_46170</name>
</gene>
<dbReference type="SUPFAM" id="SSF53474">
    <property type="entry name" value="alpha/beta-Hydrolases"/>
    <property type="match status" value="1"/>
</dbReference>
<dbReference type="Proteomes" id="UP000608890">
    <property type="component" value="Unassembled WGS sequence"/>
</dbReference>
<protein>
    <submittedName>
        <fullName evidence="2">2-hydroxy-6-ketonona-2,4-dienedioic acid hydrolase</fullName>
    </submittedName>
</protein>
<dbReference type="InterPro" id="IPR029058">
    <property type="entry name" value="AB_hydrolase_fold"/>
</dbReference>
<dbReference type="EMBL" id="BMNB01000025">
    <property type="protein sequence ID" value="GGM56086.1"/>
    <property type="molecule type" value="Genomic_DNA"/>
</dbReference>
<dbReference type="AlphaFoldDB" id="A0A917U3X4"/>
<comment type="caution">
    <text evidence="2">The sequence shown here is derived from an EMBL/GenBank/DDBJ whole genome shotgun (WGS) entry which is preliminary data.</text>
</comment>
<dbReference type="InterPro" id="IPR000073">
    <property type="entry name" value="AB_hydrolase_1"/>
</dbReference>
<reference evidence="2" key="2">
    <citation type="submission" date="2020-09" db="EMBL/GenBank/DDBJ databases">
        <authorList>
            <person name="Sun Q."/>
            <person name="Zhou Y."/>
        </authorList>
    </citation>
    <scope>NUCLEOTIDE SEQUENCE</scope>
    <source>
        <strain evidence="2">CGMCC 4.7312</strain>
    </source>
</reference>
<dbReference type="RefSeq" id="WP_229706361.1">
    <property type="nucleotide sequence ID" value="NZ_BMNB01000025.1"/>
</dbReference>
<feature type="domain" description="AB hydrolase-1" evidence="1">
    <location>
        <begin position="44"/>
        <end position="277"/>
    </location>
</feature>
<dbReference type="PRINTS" id="PR00111">
    <property type="entry name" value="ABHYDROLASE"/>
</dbReference>
<keyword evidence="3" id="KW-1185">Reference proteome</keyword>
<dbReference type="Gene3D" id="3.40.50.1820">
    <property type="entry name" value="alpha/beta hydrolase"/>
    <property type="match status" value="1"/>
</dbReference>
<sequence length="298" mass="32713">MLAEATRRYRSVWTYLNTVPHTLAWVDAGGIRTRYLETGNSDGPVVLLLHGTAGSLENFCANYGSLGETHRVIGIDMLGCGYTDKPDRPYLIADYARHALDVLDALEIGEAAVIGVSLGSWVGARLALDHPDRVTHLVMVAPAGVVVDPEAEKEFGADVRRRRQGAAQAPSWESVKTAMGRLMLDPEDLIDDLVGVRLRIYEQPEMAAAMGHLLAFSLGGQDLSREEWARLQQPIMIVAAVDAPNMFLDNARLLAQIVPTGQLVELTGCDHWAQFERADEFNRLARRFLADRAVEAAV</sequence>
<evidence type="ECO:0000313" key="3">
    <source>
        <dbReference type="Proteomes" id="UP000608890"/>
    </source>
</evidence>
<accession>A0A917U3X4</accession>
<keyword evidence="2" id="KW-0378">Hydrolase</keyword>
<dbReference type="GO" id="GO:0016020">
    <property type="term" value="C:membrane"/>
    <property type="evidence" value="ECO:0007669"/>
    <property type="project" value="TreeGrafter"/>
</dbReference>
<evidence type="ECO:0000259" key="1">
    <source>
        <dbReference type="Pfam" id="PF00561"/>
    </source>
</evidence>
<dbReference type="InterPro" id="IPR050266">
    <property type="entry name" value="AB_hydrolase_sf"/>
</dbReference>